<dbReference type="PANTHER" id="PTHR45785">
    <property type="entry name" value="COMPLEMENT FACTOR H-RELATED"/>
    <property type="match status" value="1"/>
</dbReference>
<feature type="non-terminal residue" evidence="7">
    <location>
        <position position="1"/>
    </location>
</feature>
<reference evidence="7" key="1">
    <citation type="submission" date="2020-08" db="EMBL/GenBank/DDBJ databases">
        <title>Multicomponent nature underlies the extraordinary mechanical properties of spider dragline silk.</title>
        <authorList>
            <person name="Kono N."/>
            <person name="Nakamura H."/>
            <person name="Mori M."/>
            <person name="Yoshida Y."/>
            <person name="Ohtoshi R."/>
            <person name="Malay A.D."/>
            <person name="Moran D.A.P."/>
            <person name="Tomita M."/>
            <person name="Numata K."/>
            <person name="Arakawa K."/>
        </authorList>
    </citation>
    <scope>NUCLEOTIDE SEQUENCE</scope>
</reference>
<protein>
    <recommendedName>
        <fullName evidence="6">Sushi domain-containing protein</fullName>
    </recommendedName>
</protein>
<evidence type="ECO:0000259" key="6">
    <source>
        <dbReference type="PROSITE" id="PS50923"/>
    </source>
</evidence>
<dbReference type="InterPro" id="IPR035976">
    <property type="entry name" value="Sushi/SCR/CCP_sf"/>
</dbReference>
<evidence type="ECO:0000313" key="7">
    <source>
        <dbReference type="EMBL" id="GFT70803.1"/>
    </source>
</evidence>
<dbReference type="Proteomes" id="UP000887013">
    <property type="component" value="Unassembled WGS sequence"/>
</dbReference>
<dbReference type="PROSITE" id="PS50923">
    <property type="entry name" value="SUSHI"/>
    <property type="match status" value="1"/>
</dbReference>
<feature type="domain" description="Sushi" evidence="6">
    <location>
        <begin position="49"/>
        <end position="106"/>
    </location>
</feature>
<evidence type="ECO:0000256" key="3">
    <source>
        <dbReference type="ARBA" id="ARBA00022729"/>
    </source>
</evidence>
<comment type="caution">
    <text evidence="5">Lacks conserved residue(s) required for the propagation of feature annotation.</text>
</comment>
<proteinExistence type="predicted"/>
<keyword evidence="3" id="KW-0732">Signal</keyword>
<evidence type="ECO:0000256" key="4">
    <source>
        <dbReference type="ARBA" id="ARBA00023157"/>
    </source>
</evidence>
<evidence type="ECO:0000256" key="1">
    <source>
        <dbReference type="ARBA" id="ARBA00004328"/>
    </source>
</evidence>
<keyword evidence="8" id="KW-1185">Reference proteome</keyword>
<comment type="subcellular location">
    <subcellularLocation>
        <location evidence="1">Virion</location>
    </subcellularLocation>
</comment>
<dbReference type="PANTHER" id="PTHR45785:SF2">
    <property type="entry name" value="COMPLEMENT FACTOR H-RELATED"/>
    <property type="match status" value="1"/>
</dbReference>
<dbReference type="CDD" id="cd00033">
    <property type="entry name" value="CCP"/>
    <property type="match status" value="1"/>
</dbReference>
<comment type="caution">
    <text evidence="7">The sequence shown here is derived from an EMBL/GenBank/DDBJ whole genome shotgun (WGS) entry which is preliminary data.</text>
</comment>
<organism evidence="7 8">
    <name type="scientific">Nephila pilipes</name>
    <name type="common">Giant wood spider</name>
    <name type="synonym">Nephila maculata</name>
    <dbReference type="NCBI Taxonomy" id="299642"/>
    <lineage>
        <taxon>Eukaryota</taxon>
        <taxon>Metazoa</taxon>
        <taxon>Ecdysozoa</taxon>
        <taxon>Arthropoda</taxon>
        <taxon>Chelicerata</taxon>
        <taxon>Arachnida</taxon>
        <taxon>Araneae</taxon>
        <taxon>Araneomorphae</taxon>
        <taxon>Entelegynae</taxon>
        <taxon>Araneoidea</taxon>
        <taxon>Nephilidae</taxon>
        <taxon>Nephila</taxon>
    </lineage>
</organism>
<keyword evidence="2 5" id="KW-0768">Sushi</keyword>
<evidence type="ECO:0000256" key="5">
    <source>
        <dbReference type="PROSITE-ProRule" id="PRU00302"/>
    </source>
</evidence>
<dbReference type="InterPro" id="IPR051503">
    <property type="entry name" value="ComplSys_Reg/VirEntry_Med"/>
</dbReference>
<dbReference type="EMBL" id="BMAW01116461">
    <property type="protein sequence ID" value="GFT70803.1"/>
    <property type="molecule type" value="Genomic_DNA"/>
</dbReference>
<feature type="non-terminal residue" evidence="7">
    <location>
        <position position="191"/>
    </location>
</feature>
<dbReference type="AlphaFoldDB" id="A0A8X6TYJ7"/>
<accession>A0A8X6TYJ7</accession>
<keyword evidence="4" id="KW-1015">Disulfide bond</keyword>
<dbReference type="Gene3D" id="2.10.70.10">
    <property type="entry name" value="Complement Module, domain 1"/>
    <property type="match status" value="3"/>
</dbReference>
<evidence type="ECO:0000256" key="2">
    <source>
        <dbReference type="ARBA" id="ARBA00022659"/>
    </source>
</evidence>
<sequence>LPEGQKLGDNEDLRLRCEDKYEPFGKYTFEEPVICNKGEWISIPRCEPAKCRRHPPEAANATTNSINGTHGEMAAYECKHPFQKVRQETMVCNFGQWEGLLPVCKNRNCIVHQINYGTFMEQVWTEKFSFRIFRNERSLTYQKIQIDSERAENSSAYVTCASGYSFQGHGSYYNAVKCIHGDWSPHPICLP</sequence>
<name>A0A8X6TYJ7_NEPPI</name>
<gene>
    <name evidence="7" type="primary">NCL1_35567</name>
    <name evidence="7" type="ORF">NPIL_642051</name>
</gene>
<dbReference type="SMART" id="SM00032">
    <property type="entry name" value="CCP"/>
    <property type="match status" value="2"/>
</dbReference>
<dbReference type="OrthoDB" id="9991441at2759"/>
<evidence type="ECO:0000313" key="8">
    <source>
        <dbReference type="Proteomes" id="UP000887013"/>
    </source>
</evidence>
<dbReference type="InterPro" id="IPR000436">
    <property type="entry name" value="Sushi_SCR_CCP_dom"/>
</dbReference>
<dbReference type="Pfam" id="PF00084">
    <property type="entry name" value="Sushi"/>
    <property type="match status" value="2"/>
</dbReference>
<dbReference type="SUPFAM" id="SSF57535">
    <property type="entry name" value="Complement control module/SCR domain"/>
    <property type="match status" value="2"/>
</dbReference>